<sequence length="75" mass="8369">MPATAELDEGGKTFTLTVGVWFNTYPVGELPDWIAFYRRNRQDHPKSLQSYDDTIAALEALHGRLNGADMEQKGG</sequence>
<dbReference type="Proteomes" id="UP001438953">
    <property type="component" value="Unassembled WGS sequence"/>
</dbReference>
<comment type="caution">
    <text evidence="1">The sequence shown here is derived from an EMBL/GenBank/DDBJ whole genome shotgun (WGS) entry which is preliminary data.</text>
</comment>
<name>A0ABV1SDE6_9RHOB</name>
<dbReference type="RefSeq" id="WP_350935008.1">
    <property type="nucleotide sequence ID" value="NZ_JAYWLC010000002.1"/>
</dbReference>
<proteinExistence type="predicted"/>
<dbReference type="EMBL" id="JAYWLC010000002">
    <property type="protein sequence ID" value="MER5170935.1"/>
    <property type="molecule type" value="Genomic_DNA"/>
</dbReference>
<gene>
    <name evidence="1" type="ORF">VSX56_04030</name>
</gene>
<protein>
    <submittedName>
        <fullName evidence="1">Uncharacterized protein</fullName>
    </submittedName>
</protein>
<reference evidence="1 2" key="1">
    <citation type="submission" date="2024-01" db="EMBL/GenBank/DDBJ databases">
        <authorList>
            <person name="Deng Y."/>
            <person name="Su J."/>
        </authorList>
    </citation>
    <scope>NUCLEOTIDE SEQUENCE [LARGE SCALE GENOMIC DNA]</scope>
    <source>
        <strain evidence="1 2">CPCC 100088</strain>
    </source>
</reference>
<evidence type="ECO:0000313" key="2">
    <source>
        <dbReference type="Proteomes" id="UP001438953"/>
    </source>
</evidence>
<keyword evidence="2" id="KW-1185">Reference proteome</keyword>
<evidence type="ECO:0000313" key="1">
    <source>
        <dbReference type="EMBL" id="MER5170935.1"/>
    </source>
</evidence>
<organism evidence="1 2">
    <name type="scientific">Thioclava kandeliae</name>
    <dbReference type="NCBI Taxonomy" id="3070818"/>
    <lineage>
        <taxon>Bacteria</taxon>
        <taxon>Pseudomonadati</taxon>
        <taxon>Pseudomonadota</taxon>
        <taxon>Alphaproteobacteria</taxon>
        <taxon>Rhodobacterales</taxon>
        <taxon>Paracoccaceae</taxon>
        <taxon>Thioclava</taxon>
    </lineage>
</organism>
<reference evidence="1 2" key="2">
    <citation type="submission" date="2024-06" db="EMBL/GenBank/DDBJ databases">
        <title>Thioclava kandeliae sp. nov. from a rhizosphere soil sample of Kandelia candel in a mangrove.</title>
        <authorList>
            <person name="Mu T."/>
        </authorList>
    </citation>
    <scope>NUCLEOTIDE SEQUENCE [LARGE SCALE GENOMIC DNA]</scope>
    <source>
        <strain evidence="1 2">CPCC 100088</strain>
    </source>
</reference>
<accession>A0ABV1SDE6</accession>